<evidence type="ECO:0000256" key="1">
    <source>
        <dbReference type="ARBA" id="ARBA00022723"/>
    </source>
</evidence>
<comment type="caution">
    <text evidence="3">The sequence shown here is derived from an EMBL/GenBank/DDBJ whole genome shotgun (WGS) entry which is preliminary data.</text>
</comment>
<sequence length="92" mass="10158">MVVLHNHLLEGRARMSPETLKVQIIQKAWEDAAFKAALLSDPKSAILDAFGIAIPESIELKVVEETPTTYYLVLPPNPEDVSSDPSNVGLMW</sequence>
<gene>
    <name evidence="3" type="ORF">ACFPOF_11520</name>
</gene>
<reference evidence="4" key="1">
    <citation type="journal article" date="2019" name="Int. J. Syst. Evol. Microbiol.">
        <title>The Global Catalogue of Microorganisms (GCM) 10K type strain sequencing project: providing services to taxonomists for standard genome sequencing and annotation.</title>
        <authorList>
            <consortium name="The Broad Institute Genomics Platform"/>
            <consortium name="The Broad Institute Genome Sequencing Center for Infectious Disease"/>
            <person name="Wu L."/>
            <person name="Ma J."/>
        </authorList>
    </citation>
    <scope>NUCLEOTIDE SEQUENCE [LARGE SCALE GENOMIC DNA]</scope>
    <source>
        <strain evidence="4">CGMCC 1.18575</strain>
    </source>
</reference>
<organism evidence="3 4">
    <name type="scientific">Cohnella soli</name>
    <dbReference type="NCBI Taxonomy" id="425005"/>
    <lineage>
        <taxon>Bacteria</taxon>
        <taxon>Bacillati</taxon>
        <taxon>Bacillota</taxon>
        <taxon>Bacilli</taxon>
        <taxon>Bacillales</taxon>
        <taxon>Paenibacillaceae</taxon>
        <taxon>Cohnella</taxon>
    </lineage>
</organism>
<dbReference type="InterPro" id="IPR036648">
    <property type="entry name" value="CN_Hdrase_a/SCN_Hdrase_g_sf"/>
</dbReference>
<keyword evidence="4" id="KW-1185">Reference proteome</keyword>
<evidence type="ECO:0000259" key="2">
    <source>
        <dbReference type="Pfam" id="PF02979"/>
    </source>
</evidence>
<feature type="domain" description="Nitrile hydratase alpha/Thiocyanate hydrolase gamma" evidence="2">
    <location>
        <begin position="14"/>
        <end position="74"/>
    </location>
</feature>
<protein>
    <submittedName>
        <fullName evidence="3">NHLP leader peptide family RiPP</fullName>
    </submittedName>
</protein>
<dbReference type="Gene3D" id="3.90.330.10">
    <property type="entry name" value="Nitrile hydratase alpha /Thiocyanate hydrolase gamma"/>
    <property type="match status" value="2"/>
</dbReference>
<keyword evidence="1" id="KW-0479">Metal-binding</keyword>
<dbReference type="EMBL" id="JBHSMI010000023">
    <property type="protein sequence ID" value="MFC5403359.1"/>
    <property type="molecule type" value="Genomic_DNA"/>
</dbReference>
<evidence type="ECO:0000313" key="3">
    <source>
        <dbReference type="EMBL" id="MFC5403359.1"/>
    </source>
</evidence>
<dbReference type="InterPro" id="IPR022513">
    <property type="entry name" value="TOMM_pelo"/>
</dbReference>
<evidence type="ECO:0000313" key="4">
    <source>
        <dbReference type="Proteomes" id="UP001596113"/>
    </source>
</evidence>
<dbReference type="Proteomes" id="UP001596113">
    <property type="component" value="Unassembled WGS sequence"/>
</dbReference>
<name>A0ABW0HQV5_9BACL</name>
<dbReference type="InterPro" id="IPR004232">
    <property type="entry name" value="CN_Hdrtase_a/SCN_Hdrlase_g"/>
</dbReference>
<dbReference type="Pfam" id="PF02979">
    <property type="entry name" value="NHase_alpha"/>
    <property type="match status" value="1"/>
</dbReference>
<dbReference type="SUPFAM" id="SSF56209">
    <property type="entry name" value="Nitrile hydratase alpha chain"/>
    <property type="match status" value="1"/>
</dbReference>
<dbReference type="RefSeq" id="WP_378132636.1">
    <property type="nucleotide sequence ID" value="NZ_JBHSMI010000023.1"/>
</dbReference>
<accession>A0ABW0HQV5</accession>
<proteinExistence type="predicted"/>
<dbReference type="NCBIfam" id="TIGR03793">
    <property type="entry name" value="leader_NHLP"/>
    <property type="match status" value="1"/>
</dbReference>